<proteinExistence type="predicted"/>
<dbReference type="EMBL" id="RBNI01001753">
    <property type="protein sequence ID" value="RUP50029.1"/>
    <property type="molecule type" value="Genomic_DNA"/>
</dbReference>
<dbReference type="SUPFAM" id="SSF55797">
    <property type="entry name" value="PR-1-like"/>
    <property type="match status" value="1"/>
</dbReference>
<sequence>MVKVSSILMVLAVAFIATEAVAAAPAHTNTMTKKVVKHHKTSPHAKHPAVVVQSKTTKKKAPKKTTKEATKTTKKAKKTTKKKNSTKKKIVKKPSKTKPKSTKKKNKTKNKTKANDNITEILKLHNDARAKHQAPAVTWNTTLASFAQEWASKCHWQHSDNGKWAENLALGFASWDASIGVWYGEQSKYDYNHPGFSTSTGHFTQIVWKSTTEIGCATASCPNIGGTFYICEYNPPGKS</sequence>
<name>A0A433DGU7_9FUNG</name>
<evidence type="ECO:0000313" key="1">
    <source>
        <dbReference type="EMBL" id="RUP50029.1"/>
    </source>
</evidence>
<dbReference type="GO" id="GO:0005576">
    <property type="term" value="C:extracellular region"/>
    <property type="evidence" value="ECO:0007669"/>
    <property type="project" value="InterPro"/>
</dbReference>
<keyword evidence="2" id="KW-1185">Reference proteome</keyword>
<organism evidence="1 2">
    <name type="scientific">Jimgerdemannia flammicorona</name>
    <dbReference type="NCBI Taxonomy" id="994334"/>
    <lineage>
        <taxon>Eukaryota</taxon>
        <taxon>Fungi</taxon>
        <taxon>Fungi incertae sedis</taxon>
        <taxon>Mucoromycota</taxon>
        <taxon>Mucoromycotina</taxon>
        <taxon>Endogonomycetes</taxon>
        <taxon>Endogonales</taxon>
        <taxon>Endogonaceae</taxon>
        <taxon>Jimgerdemannia</taxon>
    </lineage>
</organism>
<dbReference type="Gene3D" id="3.40.33.10">
    <property type="entry name" value="CAP"/>
    <property type="match status" value="1"/>
</dbReference>
<dbReference type="Proteomes" id="UP000268093">
    <property type="component" value="Unassembled WGS sequence"/>
</dbReference>
<dbReference type="InterPro" id="IPR014044">
    <property type="entry name" value="CAP_dom"/>
</dbReference>
<gene>
    <name evidence="1" type="ORF">BC936DRAFT_140657</name>
</gene>
<accession>A0A433DGU7</accession>
<evidence type="ECO:0000313" key="2">
    <source>
        <dbReference type="Proteomes" id="UP000268093"/>
    </source>
</evidence>
<dbReference type="OrthoDB" id="337038at2759"/>
<comment type="caution">
    <text evidence="1">The sequence shown here is derived from an EMBL/GenBank/DDBJ whole genome shotgun (WGS) entry which is preliminary data.</text>
</comment>
<dbReference type="PRINTS" id="PR00837">
    <property type="entry name" value="V5TPXLIKE"/>
</dbReference>
<dbReference type="InterPro" id="IPR035940">
    <property type="entry name" value="CAP_sf"/>
</dbReference>
<protein>
    <submittedName>
        <fullName evidence="1">CAP domain-containing protein</fullName>
    </submittedName>
</protein>
<dbReference type="PANTHER" id="PTHR10334">
    <property type="entry name" value="CYSTEINE-RICH SECRETORY PROTEIN-RELATED"/>
    <property type="match status" value="1"/>
</dbReference>
<reference evidence="1 2" key="1">
    <citation type="journal article" date="2018" name="New Phytol.">
        <title>Phylogenomics of Endogonaceae and evolution of mycorrhizas within Mucoromycota.</title>
        <authorList>
            <person name="Chang Y."/>
            <person name="Desiro A."/>
            <person name="Na H."/>
            <person name="Sandor L."/>
            <person name="Lipzen A."/>
            <person name="Clum A."/>
            <person name="Barry K."/>
            <person name="Grigoriev I.V."/>
            <person name="Martin F.M."/>
            <person name="Stajich J.E."/>
            <person name="Smith M.E."/>
            <person name="Bonito G."/>
            <person name="Spatafora J.W."/>
        </authorList>
    </citation>
    <scope>NUCLEOTIDE SEQUENCE [LARGE SCALE GENOMIC DNA]</scope>
    <source>
        <strain evidence="1 2">GMNB39</strain>
    </source>
</reference>
<dbReference type="AlphaFoldDB" id="A0A433DGU7"/>
<dbReference type="SMART" id="SM00198">
    <property type="entry name" value="SCP"/>
    <property type="match status" value="1"/>
</dbReference>
<dbReference type="InterPro" id="IPR018244">
    <property type="entry name" value="Allrgn_V5/Tpx1_CS"/>
</dbReference>
<dbReference type="Pfam" id="PF00188">
    <property type="entry name" value="CAP"/>
    <property type="match status" value="1"/>
</dbReference>
<dbReference type="InterPro" id="IPR001283">
    <property type="entry name" value="CRISP-related"/>
</dbReference>
<dbReference type="PROSITE" id="PS01009">
    <property type="entry name" value="CRISP_1"/>
    <property type="match status" value="1"/>
</dbReference>